<protein>
    <recommendedName>
        <fullName evidence="1">Helix-turn-helix type 11 domain-containing protein</fullName>
    </recommendedName>
</protein>
<feature type="non-terminal residue" evidence="2">
    <location>
        <position position="89"/>
    </location>
</feature>
<evidence type="ECO:0000313" key="2">
    <source>
        <dbReference type="EMBL" id="KKL13906.1"/>
    </source>
</evidence>
<dbReference type="InterPro" id="IPR036388">
    <property type="entry name" value="WH-like_DNA-bd_sf"/>
</dbReference>
<gene>
    <name evidence="2" type="ORF">LCGC14_2521050</name>
</gene>
<dbReference type="EMBL" id="LAZR01040670">
    <property type="protein sequence ID" value="KKL13906.1"/>
    <property type="molecule type" value="Genomic_DNA"/>
</dbReference>
<name>A0A0F9D7X4_9ZZZZ</name>
<feature type="domain" description="Helix-turn-helix type 11" evidence="1">
    <location>
        <begin position="34"/>
        <end position="74"/>
    </location>
</feature>
<accession>A0A0F9D7X4</accession>
<comment type="caution">
    <text evidence="2">The sequence shown here is derived from an EMBL/GenBank/DDBJ whole genome shotgun (WGS) entry which is preliminary data.</text>
</comment>
<dbReference type="Gene3D" id="1.10.10.10">
    <property type="entry name" value="Winged helix-like DNA-binding domain superfamily/Winged helix DNA-binding domain"/>
    <property type="match status" value="1"/>
</dbReference>
<dbReference type="AlphaFoldDB" id="A0A0F9D7X4"/>
<dbReference type="Pfam" id="PF08279">
    <property type="entry name" value="HTH_11"/>
    <property type="match status" value="1"/>
</dbReference>
<organism evidence="2">
    <name type="scientific">marine sediment metagenome</name>
    <dbReference type="NCBI Taxonomy" id="412755"/>
    <lineage>
        <taxon>unclassified sequences</taxon>
        <taxon>metagenomes</taxon>
        <taxon>ecological metagenomes</taxon>
    </lineage>
</organism>
<proteinExistence type="predicted"/>
<sequence length="89" mass="10155">MVGGKKLSEEKELLNIEEKAKKLKVRNGKKLSQADVIEFLQRNPNWFKTKEIAKELNLTGGTISRALKILRTTNMMQYRTYKIGSGGWG</sequence>
<reference evidence="2" key="1">
    <citation type="journal article" date="2015" name="Nature">
        <title>Complex archaea that bridge the gap between prokaryotes and eukaryotes.</title>
        <authorList>
            <person name="Spang A."/>
            <person name="Saw J.H."/>
            <person name="Jorgensen S.L."/>
            <person name="Zaremba-Niedzwiedzka K."/>
            <person name="Martijn J."/>
            <person name="Lind A.E."/>
            <person name="van Eijk R."/>
            <person name="Schleper C."/>
            <person name="Guy L."/>
            <person name="Ettema T.J."/>
        </authorList>
    </citation>
    <scope>NUCLEOTIDE SEQUENCE</scope>
</reference>
<dbReference type="InterPro" id="IPR013196">
    <property type="entry name" value="HTH_11"/>
</dbReference>
<evidence type="ECO:0000259" key="1">
    <source>
        <dbReference type="Pfam" id="PF08279"/>
    </source>
</evidence>
<dbReference type="SUPFAM" id="SSF46785">
    <property type="entry name" value="Winged helix' DNA-binding domain"/>
    <property type="match status" value="1"/>
</dbReference>
<dbReference type="InterPro" id="IPR036390">
    <property type="entry name" value="WH_DNA-bd_sf"/>
</dbReference>